<proteinExistence type="predicted"/>
<protein>
    <submittedName>
        <fullName evidence="1">Uncharacterized protein</fullName>
    </submittedName>
</protein>
<gene>
    <name evidence="1" type="ORF">DFQ27_003228</name>
</gene>
<accession>A0A9P6Q598</accession>
<evidence type="ECO:0000313" key="1">
    <source>
        <dbReference type="EMBL" id="KAG0260983.1"/>
    </source>
</evidence>
<keyword evidence="2" id="KW-1185">Reference proteome</keyword>
<sequence length="76" mass="8588">MFTLSLKLEVSRNGMVSLPSEQIAHLNVANIEVDSDYMTADAVDLLMQFGAITIREFEGFFTFTKGNVLVQWLYPI</sequence>
<evidence type="ECO:0000313" key="2">
    <source>
        <dbReference type="Proteomes" id="UP000807716"/>
    </source>
</evidence>
<reference evidence="1" key="1">
    <citation type="journal article" date="2020" name="Fungal Divers.">
        <title>Resolving the Mortierellaceae phylogeny through synthesis of multi-gene phylogenetics and phylogenomics.</title>
        <authorList>
            <person name="Vandepol N."/>
            <person name="Liber J."/>
            <person name="Desiro A."/>
            <person name="Na H."/>
            <person name="Kennedy M."/>
            <person name="Barry K."/>
            <person name="Grigoriev I.V."/>
            <person name="Miller A.N."/>
            <person name="O'Donnell K."/>
            <person name="Stajich J.E."/>
            <person name="Bonito G."/>
        </authorList>
    </citation>
    <scope>NUCLEOTIDE SEQUENCE</scope>
    <source>
        <strain evidence="1">BC1065</strain>
    </source>
</reference>
<dbReference type="EMBL" id="JAAAJB010000231">
    <property type="protein sequence ID" value="KAG0260983.1"/>
    <property type="molecule type" value="Genomic_DNA"/>
</dbReference>
<dbReference type="Proteomes" id="UP000807716">
    <property type="component" value="Unassembled WGS sequence"/>
</dbReference>
<comment type="caution">
    <text evidence="1">The sequence shown here is derived from an EMBL/GenBank/DDBJ whole genome shotgun (WGS) entry which is preliminary data.</text>
</comment>
<dbReference type="OrthoDB" id="2441166at2759"/>
<organism evidence="1 2">
    <name type="scientific">Actinomortierella ambigua</name>
    <dbReference type="NCBI Taxonomy" id="1343610"/>
    <lineage>
        <taxon>Eukaryota</taxon>
        <taxon>Fungi</taxon>
        <taxon>Fungi incertae sedis</taxon>
        <taxon>Mucoromycota</taxon>
        <taxon>Mortierellomycotina</taxon>
        <taxon>Mortierellomycetes</taxon>
        <taxon>Mortierellales</taxon>
        <taxon>Mortierellaceae</taxon>
        <taxon>Actinomortierella</taxon>
    </lineage>
</organism>
<name>A0A9P6Q598_9FUNG</name>
<dbReference type="AlphaFoldDB" id="A0A9P6Q598"/>